<dbReference type="PANTHER" id="PTHR31636">
    <property type="entry name" value="OSJNBA0084A10.13 PROTEIN-RELATED"/>
    <property type="match status" value="1"/>
</dbReference>
<feature type="region of interest" description="SAW" evidence="3">
    <location>
        <begin position="322"/>
        <end position="401"/>
    </location>
</feature>
<comment type="caution">
    <text evidence="4">The sequence shown here is derived from an EMBL/GenBank/DDBJ whole genome shotgun (WGS) entry which is preliminary data.</text>
</comment>
<evidence type="ECO:0000256" key="3">
    <source>
        <dbReference type="PROSITE-ProRule" id="PRU01191"/>
    </source>
</evidence>
<feature type="short sequence motif" description="VHIID" evidence="3">
    <location>
        <begin position="135"/>
        <end position="139"/>
    </location>
</feature>
<proteinExistence type="inferred from homology"/>
<evidence type="ECO:0000256" key="2">
    <source>
        <dbReference type="ARBA" id="ARBA00023163"/>
    </source>
</evidence>
<gene>
    <name evidence="4" type="primary">ga06040</name>
    <name evidence="4" type="ORF">PR202_ga06040</name>
</gene>
<name>A0AAV5BTT3_ELECO</name>
<protein>
    <submittedName>
        <fullName evidence="4">Uncharacterized protein</fullName>
    </submittedName>
</protein>
<evidence type="ECO:0000256" key="1">
    <source>
        <dbReference type="ARBA" id="ARBA00023015"/>
    </source>
</evidence>
<evidence type="ECO:0000313" key="4">
    <source>
        <dbReference type="EMBL" id="GJM89819.1"/>
    </source>
</evidence>
<keyword evidence="2" id="KW-0804">Transcription</keyword>
<dbReference type="Proteomes" id="UP001054889">
    <property type="component" value="Unassembled WGS sequence"/>
</dbReference>
<keyword evidence="1" id="KW-0805">Transcription regulation</keyword>
<reference evidence="4" key="2">
    <citation type="submission" date="2021-12" db="EMBL/GenBank/DDBJ databases">
        <title>Resequencing data analysis of finger millet.</title>
        <authorList>
            <person name="Hatakeyama M."/>
            <person name="Aluri S."/>
            <person name="Balachadran M.T."/>
            <person name="Sivarajan S.R."/>
            <person name="Poveda L."/>
            <person name="Shimizu-Inatsugi R."/>
            <person name="Schlapbach R."/>
            <person name="Sreeman S.M."/>
            <person name="Shimizu K.K."/>
        </authorList>
    </citation>
    <scope>NUCLEOTIDE SEQUENCE</scope>
</reference>
<dbReference type="EMBL" id="BQKI01000002">
    <property type="protein sequence ID" value="GJM89819.1"/>
    <property type="molecule type" value="Genomic_DNA"/>
</dbReference>
<feature type="region of interest" description="Leucine repeat II (LRII)" evidence="3">
    <location>
        <begin position="183"/>
        <end position="215"/>
    </location>
</feature>
<organism evidence="4 5">
    <name type="scientific">Eleusine coracana subsp. coracana</name>
    <dbReference type="NCBI Taxonomy" id="191504"/>
    <lineage>
        <taxon>Eukaryota</taxon>
        <taxon>Viridiplantae</taxon>
        <taxon>Streptophyta</taxon>
        <taxon>Embryophyta</taxon>
        <taxon>Tracheophyta</taxon>
        <taxon>Spermatophyta</taxon>
        <taxon>Magnoliopsida</taxon>
        <taxon>Liliopsida</taxon>
        <taxon>Poales</taxon>
        <taxon>Poaceae</taxon>
        <taxon>PACMAD clade</taxon>
        <taxon>Chloridoideae</taxon>
        <taxon>Cynodonteae</taxon>
        <taxon>Eleusininae</taxon>
        <taxon>Eleusine</taxon>
    </lineage>
</organism>
<keyword evidence="5" id="KW-1185">Reference proteome</keyword>
<sequence>MLLQPAPAAAVEDDAARRRREAEEAVAIHLVHLLVSCADAIQAGDYTSAHRNVADAHSILGNISTASGIGRVADHFAAALSHRLYPAESYQQAPNGSSSASELHHHFYEAGPYLKFAYSTANLAILDAFAGCSRVHVVDLALMQGHQWAGLIHALSQRPGGPPHLRVTGIGPPQTGPRDELREVGFRLAELARSLKVPFSFRGVCSDQLDGLRPWMLHIVPGEALAVNSVLQLHRLLVDPDADPTVPAPIDTLLGWLAAARPRVFTVVEQEADHNRPSLLERFTNALFHYAAVFDSMEDAAEGVRDPVAEAYLRAEIFDVVCGEGSARAERHELLGRWRERLMRAGMAQLPFGPNALRQATEQLFSLTMEASPGAYAVLECDGSLALGWHNRALYAVSAWRPTGGGAAGDGDDTNGRCCYTYTGGNRSNESSNGSGSSLAATAYQGAAAETSFMPSSY</sequence>
<evidence type="ECO:0000313" key="5">
    <source>
        <dbReference type="Proteomes" id="UP001054889"/>
    </source>
</evidence>
<feature type="short sequence motif" description="LXXLL motif" evidence="3">
    <location>
        <begin position="233"/>
        <end position="237"/>
    </location>
</feature>
<dbReference type="Pfam" id="PF03514">
    <property type="entry name" value="GRAS"/>
    <property type="match status" value="1"/>
</dbReference>
<reference evidence="4" key="1">
    <citation type="journal article" date="2018" name="DNA Res.">
        <title>Multiple hybrid de novo genome assembly of finger millet, an orphan allotetraploid crop.</title>
        <authorList>
            <person name="Hatakeyama M."/>
            <person name="Aluri S."/>
            <person name="Balachadran M.T."/>
            <person name="Sivarajan S.R."/>
            <person name="Patrignani A."/>
            <person name="Gruter S."/>
            <person name="Poveda L."/>
            <person name="Shimizu-Inatsugi R."/>
            <person name="Baeten J."/>
            <person name="Francoijs K.J."/>
            <person name="Nataraja K.N."/>
            <person name="Reddy Y.A.N."/>
            <person name="Phadnis S."/>
            <person name="Ravikumar R.L."/>
            <person name="Schlapbach R."/>
            <person name="Sreeman S.M."/>
            <person name="Shimizu K.K."/>
        </authorList>
    </citation>
    <scope>NUCLEOTIDE SEQUENCE</scope>
</reference>
<dbReference type="PROSITE" id="PS50985">
    <property type="entry name" value="GRAS"/>
    <property type="match status" value="1"/>
</dbReference>
<dbReference type="InterPro" id="IPR005202">
    <property type="entry name" value="TF_GRAS"/>
</dbReference>
<feature type="region of interest" description="VHIID" evidence="3">
    <location>
        <begin position="104"/>
        <end position="169"/>
    </location>
</feature>
<accession>A0AAV5BTT3</accession>
<comment type="caution">
    <text evidence="3">Lacks conserved residue(s) required for the propagation of feature annotation.</text>
</comment>
<comment type="similarity">
    <text evidence="3">Belongs to the GRAS family.</text>
</comment>
<dbReference type="AlphaFoldDB" id="A0AAV5BTT3"/>